<gene>
    <name evidence="1" type="ORF">GRS66_010853</name>
</gene>
<evidence type="ECO:0000313" key="1">
    <source>
        <dbReference type="EMBL" id="QID88146.1"/>
    </source>
</evidence>
<accession>A0A6C1EFK3</accession>
<organism evidence="1 2">
    <name type="scientific">Saccharomyces pastorianus</name>
    <name type="common">Lager yeast</name>
    <name type="synonym">Saccharomyces cerevisiae x Saccharomyces eubayanus</name>
    <dbReference type="NCBI Taxonomy" id="27292"/>
    <lineage>
        <taxon>Eukaryota</taxon>
        <taxon>Fungi</taxon>
        <taxon>Dikarya</taxon>
        <taxon>Ascomycota</taxon>
        <taxon>Saccharomycotina</taxon>
        <taxon>Saccharomycetes</taxon>
        <taxon>Saccharomycetales</taxon>
        <taxon>Saccharomycetaceae</taxon>
        <taxon>Saccharomyces</taxon>
    </lineage>
</organism>
<dbReference type="OrthoDB" id="10415551at2759"/>
<dbReference type="Proteomes" id="UP000501346">
    <property type="component" value="Chromosome SeXV-SeVIII"/>
</dbReference>
<evidence type="ECO:0000313" key="2">
    <source>
        <dbReference type="Proteomes" id="UP000501346"/>
    </source>
</evidence>
<dbReference type="AlphaFoldDB" id="A0A6C1EFK3"/>
<reference evidence="1 2" key="1">
    <citation type="journal article" date="2019" name="BMC Genomics">
        <title>Chromosome level assembly and comparative genome analysis confirm lager-brewing yeasts originated from a single hybridization.</title>
        <authorList>
            <person name="Salazar A.N."/>
            <person name="Gorter de Vries A.R."/>
            <person name="van den Broek M."/>
            <person name="Brouwers N."/>
            <person name="de la Torre Cortes P."/>
            <person name="Kuijpers N.G.A."/>
            <person name="Daran J.G."/>
            <person name="Abeel T."/>
        </authorList>
    </citation>
    <scope>NUCLEOTIDE SEQUENCE [LARGE SCALE GENOMIC DNA]</scope>
    <source>
        <strain evidence="1 2">CBS 1483</strain>
    </source>
</reference>
<dbReference type="EMBL" id="CP049012">
    <property type="protein sequence ID" value="QID88146.1"/>
    <property type="molecule type" value="Genomic_DNA"/>
</dbReference>
<sequence length="389" mass="44052">MARRGGRNLRTKAFKGGFHASAAIPKRDLTIQTNHRDGGFTEGLVASSGYDYNRNYDTCVDVGEGFPVSEVRAHVHDAVYSLLRMDLSFGDIKRLSHVNESFLETTFKELGLNIPKEPSLVTTRQKLPHNAPPNSLSEPCQSRGDQATAFEESIEIAELKRSVQEIRTELIQSETTQKLQESAVAETEEKFPELEKKTIPGTVEDESGKKLIKSDSSFYHDPEFRFFHTASLVAVEKKPTITSIVDRRNTTLQCVNEETDSTIDERRTKRKKDRVKTEAEGISDINDTNKRSLKQTSVVKNSAICDSSLFDRPVSFVTENDLLTIELEVRTLMLKTKTEIFKLSGLMNDKSVKKQLSDPRVRRSLLRTRDEIFDDVSRLFSDLLTEQND</sequence>
<proteinExistence type="predicted"/>
<name>A0A6C1EFK3_SACPS</name>
<keyword evidence="2" id="KW-1185">Reference proteome</keyword>
<protein>
    <submittedName>
        <fullName evidence="1">Uncharacterized protein</fullName>
    </submittedName>
</protein>